<sequence length="89" mass="10308">MEEGEINEEEIAQEKEKINNLSEQKIKEKQSTEEDEYMEANVEYVSKSGDLSPRQIGNLKEKIKKAPKQDQPQSQRNTRSKKGSFFTSD</sequence>
<evidence type="ECO:0000256" key="1">
    <source>
        <dbReference type="SAM" id="MobiDB-lite"/>
    </source>
</evidence>
<gene>
    <name evidence="2" type="ORF">KY290_025239</name>
</gene>
<protein>
    <submittedName>
        <fullName evidence="2">Uncharacterized protein</fullName>
    </submittedName>
</protein>
<name>A0ABQ7UT55_SOLTU</name>
<evidence type="ECO:0000313" key="2">
    <source>
        <dbReference type="EMBL" id="KAH0754969.1"/>
    </source>
</evidence>
<comment type="caution">
    <text evidence="2">The sequence shown here is derived from an EMBL/GenBank/DDBJ whole genome shotgun (WGS) entry which is preliminary data.</text>
</comment>
<accession>A0ABQ7UT55</accession>
<feature type="region of interest" description="Disordered" evidence="1">
    <location>
        <begin position="1"/>
        <end position="89"/>
    </location>
</feature>
<keyword evidence="3" id="KW-1185">Reference proteome</keyword>
<evidence type="ECO:0000313" key="3">
    <source>
        <dbReference type="Proteomes" id="UP000826656"/>
    </source>
</evidence>
<dbReference type="EMBL" id="JAIVGD010000018">
    <property type="protein sequence ID" value="KAH0754969.1"/>
    <property type="molecule type" value="Genomic_DNA"/>
</dbReference>
<feature type="compositionally biased region" description="Acidic residues" evidence="1">
    <location>
        <begin position="1"/>
        <end position="11"/>
    </location>
</feature>
<organism evidence="2 3">
    <name type="scientific">Solanum tuberosum</name>
    <name type="common">Potato</name>
    <dbReference type="NCBI Taxonomy" id="4113"/>
    <lineage>
        <taxon>Eukaryota</taxon>
        <taxon>Viridiplantae</taxon>
        <taxon>Streptophyta</taxon>
        <taxon>Embryophyta</taxon>
        <taxon>Tracheophyta</taxon>
        <taxon>Spermatophyta</taxon>
        <taxon>Magnoliopsida</taxon>
        <taxon>eudicotyledons</taxon>
        <taxon>Gunneridae</taxon>
        <taxon>Pentapetalae</taxon>
        <taxon>asterids</taxon>
        <taxon>lamiids</taxon>
        <taxon>Solanales</taxon>
        <taxon>Solanaceae</taxon>
        <taxon>Solanoideae</taxon>
        <taxon>Solaneae</taxon>
        <taxon>Solanum</taxon>
    </lineage>
</organism>
<feature type="compositionally biased region" description="Basic and acidic residues" evidence="1">
    <location>
        <begin position="12"/>
        <end position="32"/>
    </location>
</feature>
<proteinExistence type="predicted"/>
<dbReference type="Proteomes" id="UP000826656">
    <property type="component" value="Unassembled WGS sequence"/>
</dbReference>
<reference evidence="2 3" key="1">
    <citation type="journal article" date="2021" name="bioRxiv">
        <title>Chromosome-scale and haplotype-resolved genome assembly of a tetraploid potato cultivar.</title>
        <authorList>
            <person name="Sun H."/>
            <person name="Jiao W.-B."/>
            <person name="Krause K."/>
            <person name="Campoy J.A."/>
            <person name="Goel M."/>
            <person name="Folz-Donahue K."/>
            <person name="Kukat C."/>
            <person name="Huettel B."/>
            <person name="Schneeberger K."/>
        </authorList>
    </citation>
    <scope>NUCLEOTIDE SEQUENCE [LARGE SCALE GENOMIC DNA]</scope>
    <source>
        <strain evidence="2">SolTubOtavaFocal</strain>
        <tissue evidence="2">Leaves</tissue>
    </source>
</reference>